<evidence type="ECO:0000313" key="4">
    <source>
        <dbReference type="Proteomes" id="UP000241462"/>
    </source>
</evidence>
<dbReference type="GO" id="GO:0080019">
    <property type="term" value="F:alcohol-forming very long-chain fatty acyl-CoA reductase activity"/>
    <property type="evidence" value="ECO:0007669"/>
    <property type="project" value="InterPro"/>
</dbReference>
<dbReference type="Proteomes" id="UP000241462">
    <property type="component" value="Unassembled WGS sequence"/>
</dbReference>
<accession>A0A2T2ZU85</accession>
<keyword evidence="4" id="KW-1185">Reference proteome</keyword>
<name>A0A2T2ZU85_9PEZI</name>
<keyword evidence="1" id="KW-0443">Lipid metabolism</keyword>
<dbReference type="InterPro" id="IPR013120">
    <property type="entry name" value="FAR_NAD-bd"/>
</dbReference>
<dbReference type="Pfam" id="PF07993">
    <property type="entry name" value="NAD_binding_4"/>
    <property type="match status" value="1"/>
</dbReference>
<dbReference type="InParanoid" id="A0A2T2ZU85"/>
<dbReference type="OrthoDB" id="429813at2759"/>
<dbReference type="AlphaFoldDB" id="A0A2T2ZU85"/>
<dbReference type="GO" id="GO:0102965">
    <property type="term" value="F:alcohol-forming long-chain fatty acyl-CoA reductase activity"/>
    <property type="evidence" value="ECO:0007669"/>
    <property type="project" value="UniProtKB-EC"/>
</dbReference>
<comment type="function">
    <text evidence="1">Catalyzes the reduction of fatty acyl-CoA to fatty alcohols.</text>
</comment>
<dbReference type="GO" id="GO:0035336">
    <property type="term" value="P:long-chain fatty-acyl-CoA metabolic process"/>
    <property type="evidence" value="ECO:0007669"/>
    <property type="project" value="TreeGrafter"/>
</dbReference>
<protein>
    <recommendedName>
        <fullName evidence="1">Fatty acyl-CoA reductase</fullName>
        <ecNumber evidence="1">1.2.1.84</ecNumber>
    </recommendedName>
</protein>
<gene>
    <name evidence="3" type="ORF">BD289DRAFT_378274</name>
</gene>
<keyword evidence="1" id="KW-0560">Oxidoreductase</keyword>
<evidence type="ECO:0000259" key="2">
    <source>
        <dbReference type="Pfam" id="PF07993"/>
    </source>
</evidence>
<dbReference type="EC" id="1.2.1.84" evidence="1"/>
<dbReference type="PANTHER" id="PTHR11011:SF45">
    <property type="entry name" value="FATTY ACYL-COA REDUCTASE CG8306-RELATED"/>
    <property type="match status" value="1"/>
</dbReference>
<dbReference type="PANTHER" id="PTHR11011">
    <property type="entry name" value="MALE STERILITY PROTEIN 2-RELATED"/>
    <property type="match status" value="1"/>
</dbReference>
<sequence length="482" mass="52983">MDSDKSAIEQPAPQATSRATPALILVTGVTGFLGKVVLEELVRRRNNGTVQFEKLVVLIRQAGGKPPTQRFYDKVVQSPCFKELPPEWHQDIVVVSGDLMEADCGVSPDTLAMLSQQTTHIIHCAGCVGFESSLNVLLAENVTTSANMLGLAQRCAHLQRLVMTSTAYVTPHTNEPIWERLVALPRPADVLLDDLHQGRRDAAEMLAETGHPNKYTLAKCLAEHVVAQKMGRTPVTIVRPSIISASLQHPFPGWIDSFAALAAPISAFALGGLKVLHGDPDAVLDVVPVDAVATCLIDEALGLAKYGSCDLNNMNAQARIAHCVSTTARGPRTRDLVFGTVDYFAQPDNVVLHKPKGCYVGQDDRLFCFYDFFFQYLPVKVAELAALMRLDWTGAARARKTMVRLQQVDTHFRFFVEHTYDYRCEASVLDPDFDKDRYFSVVLMGLRQNMLVPLVAKMQQQHANAADQAEARKDGSAQRGSG</sequence>
<comment type="similarity">
    <text evidence="1">Belongs to the fatty acyl-CoA reductase family.</text>
</comment>
<proteinExistence type="inferred from homology"/>
<comment type="catalytic activity">
    <reaction evidence="1">
        <text>a long-chain fatty acyl-CoA + 2 NADPH + 2 H(+) = a long-chain primary fatty alcohol + 2 NADP(+) + CoA</text>
        <dbReference type="Rhea" id="RHEA:52716"/>
        <dbReference type="ChEBI" id="CHEBI:15378"/>
        <dbReference type="ChEBI" id="CHEBI:57287"/>
        <dbReference type="ChEBI" id="CHEBI:57783"/>
        <dbReference type="ChEBI" id="CHEBI:58349"/>
        <dbReference type="ChEBI" id="CHEBI:77396"/>
        <dbReference type="ChEBI" id="CHEBI:83139"/>
        <dbReference type="EC" id="1.2.1.84"/>
    </reaction>
</comment>
<organism evidence="3 4">
    <name type="scientific">Coniella lustricola</name>
    <dbReference type="NCBI Taxonomy" id="2025994"/>
    <lineage>
        <taxon>Eukaryota</taxon>
        <taxon>Fungi</taxon>
        <taxon>Dikarya</taxon>
        <taxon>Ascomycota</taxon>
        <taxon>Pezizomycotina</taxon>
        <taxon>Sordariomycetes</taxon>
        <taxon>Sordariomycetidae</taxon>
        <taxon>Diaporthales</taxon>
        <taxon>Schizoparmaceae</taxon>
        <taxon>Coniella</taxon>
    </lineage>
</organism>
<keyword evidence="1" id="KW-0521">NADP</keyword>
<dbReference type="CDD" id="cd05236">
    <property type="entry name" value="FAR-N_SDR_e"/>
    <property type="match status" value="1"/>
</dbReference>
<dbReference type="InterPro" id="IPR026055">
    <property type="entry name" value="FAR"/>
</dbReference>
<feature type="domain" description="Thioester reductase (TE)" evidence="2">
    <location>
        <begin position="26"/>
        <end position="294"/>
    </location>
</feature>
<dbReference type="SUPFAM" id="SSF51735">
    <property type="entry name" value="NAD(P)-binding Rossmann-fold domains"/>
    <property type="match status" value="1"/>
</dbReference>
<evidence type="ECO:0000313" key="3">
    <source>
        <dbReference type="EMBL" id="PSR76964.1"/>
    </source>
</evidence>
<dbReference type="Gene3D" id="3.40.50.720">
    <property type="entry name" value="NAD(P)-binding Rossmann-like Domain"/>
    <property type="match status" value="1"/>
</dbReference>
<dbReference type="STRING" id="2025994.A0A2T2ZU85"/>
<reference evidence="3 4" key="1">
    <citation type="journal article" date="2018" name="Mycol. Prog.">
        <title>Coniella lustricola, a new species from submerged detritus.</title>
        <authorList>
            <person name="Raudabaugh D.B."/>
            <person name="Iturriaga T."/>
            <person name="Carver A."/>
            <person name="Mondo S."/>
            <person name="Pangilinan J."/>
            <person name="Lipzen A."/>
            <person name="He G."/>
            <person name="Amirebrahimi M."/>
            <person name="Grigoriev I.V."/>
            <person name="Miller A.N."/>
        </authorList>
    </citation>
    <scope>NUCLEOTIDE SEQUENCE [LARGE SCALE GENOMIC DNA]</scope>
    <source>
        <strain evidence="3 4">B22-T-1</strain>
    </source>
</reference>
<dbReference type="InterPro" id="IPR036291">
    <property type="entry name" value="NAD(P)-bd_dom_sf"/>
</dbReference>
<dbReference type="EMBL" id="KZ678682">
    <property type="protein sequence ID" value="PSR76964.1"/>
    <property type="molecule type" value="Genomic_DNA"/>
</dbReference>
<keyword evidence="1" id="KW-0444">Lipid biosynthesis</keyword>
<evidence type="ECO:0000256" key="1">
    <source>
        <dbReference type="RuleBase" id="RU363097"/>
    </source>
</evidence>